<accession>A0ABQ0M6X1</accession>
<protein>
    <submittedName>
        <fullName evidence="2">Uncharacterized protein</fullName>
    </submittedName>
</protein>
<organism evidence="2 3">
    <name type="scientific">Mycena chlorophos</name>
    <name type="common">Agaric fungus</name>
    <name type="synonym">Agaricus chlorophos</name>
    <dbReference type="NCBI Taxonomy" id="658473"/>
    <lineage>
        <taxon>Eukaryota</taxon>
        <taxon>Fungi</taxon>
        <taxon>Dikarya</taxon>
        <taxon>Basidiomycota</taxon>
        <taxon>Agaricomycotina</taxon>
        <taxon>Agaricomycetes</taxon>
        <taxon>Agaricomycetidae</taxon>
        <taxon>Agaricales</taxon>
        <taxon>Marasmiineae</taxon>
        <taxon>Mycenaceae</taxon>
        <taxon>Mycena</taxon>
    </lineage>
</organism>
<evidence type="ECO:0000313" key="2">
    <source>
        <dbReference type="EMBL" id="GAT59120.1"/>
    </source>
</evidence>
<gene>
    <name evidence="2" type="ORF">MCHLO_15457</name>
</gene>
<evidence type="ECO:0000256" key="1">
    <source>
        <dbReference type="SAM" id="MobiDB-lite"/>
    </source>
</evidence>
<name>A0ABQ0M6X1_MYCCL</name>
<dbReference type="Proteomes" id="UP000815677">
    <property type="component" value="Unassembled WGS sequence"/>
</dbReference>
<feature type="region of interest" description="Disordered" evidence="1">
    <location>
        <begin position="24"/>
        <end position="49"/>
    </location>
</feature>
<evidence type="ECO:0000313" key="3">
    <source>
        <dbReference type="Proteomes" id="UP000815677"/>
    </source>
</evidence>
<proteinExistence type="predicted"/>
<sequence>MSSQISRTNTSPYRLFYTRPTPHAALPPLPMRPSKTSVASRIPPRNLRLDAAPPSLDGWVRNSEASGFTHIRLALRTLVAYFAAIAGREHVCGTRTVVGSLPRLALVRVALVGRGGRARPTPED</sequence>
<keyword evidence="3" id="KW-1185">Reference proteome</keyword>
<reference evidence="2" key="1">
    <citation type="submission" date="2014-09" db="EMBL/GenBank/DDBJ databases">
        <title>Genome sequence of the luminous mushroom Mycena chlorophos for searching fungal bioluminescence genes.</title>
        <authorList>
            <person name="Tanaka Y."/>
            <person name="Kasuga D."/>
            <person name="Oba Y."/>
            <person name="Hase S."/>
            <person name="Sato K."/>
            <person name="Oba Y."/>
            <person name="Sakakibara Y."/>
        </authorList>
    </citation>
    <scope>NUCLEOTIDE SEQUENCE</scope>
</reference>
<dbReference type="EMBL" id="DF849818">
    <property type="protein sequence ID" value="GAT59120.1"/>
    <property type="molecule type" value="Genomic_DNA"/>
</dbReference>